<reference evidence="2" key="1">
    <citation type="journal article" date="2015" name="Nature">
        <title>Complex archaea that bridge the gap between prokaryotes and eukaryotes.</title>
        <authorList>
            <person name="Spang A."/>
            <person name="Saw J.H."/>
            <person name="Jorgensen S.L."/>
            <person name="Zaremba-Niedzwiedzka K."/>
            <person name="Martijn J."/>
            <person name="Lind A.E."/>
            <person name="van Eijk R."/>
            <person name="Schleper C."/>
            <person name="Guy L."/>
            <person name="Ettema T.J."/>
        </authorList>
    </citation>
    <scope>NUCLEOTIDE SEQUENCE</scope>
</reference>
<comment type="caution">
    <text evidence="2">The sequence shown here is derived from an EMBL/GenBank/DDBJ whole genome shotgun (WGS) entry which is preliminary data.</text>
</comment>
<organism evidence="2">
    <name type="scientific">marine sediment metagenome</name>
    <dbReference type="NCBI Taxonomy" id="412755"/>
    <lineage>
        <taxon>unclassified sequences</taxon>
        <taxon>metagenomes</taxon>
        <taxon>ecological metagenomes</taxon>
    </lineage>
</organism>
<protein>
    <recommendedName>
        <fullName evidence="1">ThuA-like domain-containing protein</fullName>
    </recommendedName>
</protein>
<dbReference type="AlphaFoldDB" id="A0A0F9K0L4"/>
<dbReference type="InterPro" id="IPR029010">
    <property type="entry name" value="ThuA-like"/>
</dbReference>
<dbReference type="SUPFAM" id="SSF52317">
    <property type="entry name" value="Class I glutamine amidotransferase-like"/>
    <property type="match status" value="1"/>
</dbReference>
<gene>
    <name evidence="2" type="ORF">LCGC14_1388780</name>
</gene>
<dbReference type="PROSITE" id="PS51257">
    <property type="entry name" value="PROKAR_LIPOPROTEIN"/>
    <property type="match status" value="1"/>
</dbReference>
<evidence type="ECO:0000259" key="1">
    <source>
        <dbReference type="Pfam" id="PF06283"/>
    </source>
</evidence>
<proteinExistence type="predicted"/>
<name>A0A0F9K0L4_9ZZZZ</name>
<accession>A0A0F9K0L4</accession>
<feature type="domain" description="ThuA-like" evidence="1">
    <location>
        <begin position="92"/>
        <end position="248"/>
    </location>
</feature>
<dbReference type="Pfam" id="PF06283">
    <property type="entry name" value="ThuA"/>
    <property type="match status" value="1"/>
</dbReference>
<dbReference type="EMBL" id="LAZR01008951">
    <property type="protein sequence ID" value="KKM75584.1"/>
    <property type="molecule type" value="Genomic_DNA"/>
</dbReference>
<dbReference type="PANTHER" id="PTHR40469">
    <property type="entry name" value="SECRETED GLYCOSYL HYDROLASE"/>
    <property type="match status" value="1"/>
</dbReference>
<dbReference type="PANTHER" id="PTHR40469:SF2">
    <property type="entry name" value="GALACTOSE-BINDING DOMAIN-LIKE SUPERFAMILY PROTEIN"/>
    <property type="match status" value="1"/>
</dbReference>
<dbReference type="InterPro" id="IPR029062">
    <property type="entry name" value="Class_I_gatase-like"/>
</dbReference>
<sequence length="252" mass="28318">MKRTTILLAVIGMTYGCKVQQLPKEYTTEPSKGYYVSDNAKATKIAITGGGGSHDFLKFFGVADGEILSENGNNTVIYSEDVEEIGTLVPAVDILMLTNNQPLDATAKKAIFDQVNAGKLNMLIYHPSTWYNWEDWPEYNKQLVGGGSRSHEDLQEFEVTVVKPDHPLMKGVPRTFRIVDELYRWEKDPEAEIEVLAMSKGLESGEEYPSIWVVKHPKAKIIGNTLGHDERAHDLEAYTTILKNSVDWLKKN</sequence>
<evidence type="ECO:0000313" key="2">
    <source>
        <dbReference type="EMBL" id="KKM75584.1"/>
    </source>
</evidence>
<dbReference type="Gene3D" id="3.40.50.880">
    <property type="match status" value="1"/>
</dbReference>